<keyword evidence="1" id="KW-0548">Nucleotidyltransferase</keyword>
<evidence type="ECO:0000313" key="1">
    <source>
        <dbReference type="EMBL" id="POM73278.1"/>
    </source>
</evidence>
<dbReference type="EMBL" id="NCKW01005206">
    <property type="protein sequence ID" value="POM73278.1"/>
    <property type="molecule type" value="Genomic_DNA"/>
</dbReference>
<name>A0A2P4Y631_9STRA</name>
<dbReference type="AlphaFoldDB" id="A0A2P4Y631"/>
<keyword evidence="2" id="KW-1185">Reference proteome</keyword>
<reference evidence="1 2" key="1">
    <citation type="journal article" date="2017" name="Genome Biol. Evol.">
        <title>Phytophthora megakarya and P. palmivora, closely related causal agents of cacao black pod rot, underwent increases in genome sizes and gene numbers by different mechanisms.</title>
        <authorList>
            <person name="Ali S.S."/>
            <person name="Shao J."/>
            <person name="Lary D.J."/>
            <person name="Kronmiller B."/>
            <person name="Shen D."/>
            <person name="Strem M.D."/>
            <person name="Amoako-Attah I."/>
            <person name="Akrofi A.Y."/>
            <person name="Begoude B.A."/>
            <person name="Ten Hoopen G.M."/>
            <person name="Coulibaly K."/>
            <person name="Kebe B.I."/>
            <person name="Melnick R.L."/>
            <person name="Guiltinan M.J."/>
            <person name="Tyler B.M."/>
            <person name="Meinhardt L.W."/>
            <person name="Bailey B.A."/>
        </authorList>
    </citation>
    <scope>NUCLEOTIDE SEQUENCE [LARGE SCALE GENOMIC DNA]</scope>
    <source>
        <strain evidence="2">sbr112.9</strain>
    </source>
</reference>
<dbReference type="GO" id="GO:0003964">
    <property type="term" value="F:RNA-directed DNA polymerase activity"/>
    <property type="evidence" value="ECO:0007669"/>
    <property type="project" value="UniProtKB-KW"/>
</dbReference>
<proteinExistence type="predicted"/>
<dbReference type="Proteomes" id="UP000237271">
    <property type="component" value="Unassembled WGS sequence"/>
</dbReference>
<organism evidence="1 2">
    <name type="scientific">Phytophthora palmivora</name>
    <dbReference type="NCBI Taxonomy" id="4796"/>
    <lineage>
        <taxon>Eukaryota</taxon>
        <taxon>Sar</taxon>
        <taxon>Stramenopiles</taxon>
        <taxon>Oomycota</taxon>
        <taxon>Peronosporomycetes</taxon>
        <taxon>Peronosporales</taxon>
        <taxon>Peronosporaceae</taxon>
        <taxon>Phytophthora</taxon>
    </lineage>
</organism>
<comment type="caution">
    <text evidence="1">The sequence shown here is derived from an EMBL/GenBank/DDBJ whole genome shotgun (WGS) entry which is preliminary data.</text>
</comment>
<evidence type="ECO:0000313" key="2">
    <source>
        <dbReference type="Proteomes" id="UP000237271"/>
    </source>
</evidence>
<gene>
    <name evidence="1" type="ORF">PHPALM_9889</name>
</gene>
<keyword evidence="1" id="KW-0808">Transferase</keyword>
<protein>
    <submittedName>
        <fullName evidence="1">Reverse transcriptase</fullName>
    </submittedName>
</protein>
<keyword evidence="1" id="KW-0695">RNA-directed DNA polymerase</keyword>
<sequence>MFGASSMIRHDQDHRFMSELWSRQRTTLGYRPQANGQQECSGQTSTGGTLKVRSKLCGGPNHLGFRSECRTNDVGRLNETTGMYKLVPKICSGKRSGREPQFRLRSGKNCPNELRQVTPSDMLRDYIFRKSSQG</sequence>
<accession>A0A2P4Y631</accession>